<sequence>MTFIADQQDSPILEEHIGFTSKKDILGWYSCGFSNEVFSSVSITTFIPVLLEQLVRSSGVLLSDKSTPCLFHDSFFAFNLFRVDKKSNLCVIYIHGIGWIDSYSFSLYVYSIASFFQVIVIISISSLADYGKNRKMLFLVFSIIGGISSISFIFINRRYLFASFLFVLSSMCFSASTVLLNAFLPGLCRNHPSVLKERKILDSLWQSLSDDGFGKENVSKGNHIYRDYLKTYDLHISSLISDLSSTFSSRGIAIGYLGAIIFQIVSIMIIFVFGSGIKSFQIIICATGLWWLVFTIPVALWLRSPLLPSLSKGILGNYPVIGYILYSWKSLIQTFLDIRKYKKIMLFLIAWFFISDAYSSISSTTVLFVKSTLHISPLGFIIITFLSTLFGVMGAFLWPYIARSLNFSLSQVLVFILFLSLFIPVYGILGLFPISLGLKRPIEIYILSMFFGFLYGGIQGYSRALFGKLCPENYETRFYALYSITEKSSSFFGPALVGYIFHFTHNMRYSFFFLLMVMTISIFILFRSKISDK</sequence>
<keyword evidence="6 10" id="KW-0029">Amino-acid transport</keyword>
<evidence type="ECO:0000313" key="12">
    <source>
        <dbReference type="Proteomes" id="UP000011958"/>
    </source>
</evidence>
<feature type="transmembrane region" description="Helical" evidence="10">
    <location>
        <begin position="444"/>
        <end position="466"/>
    </location>
</feature>
<comment type="subcellular location">
    <subcellularLocation>
        <location evidence="1 10">Vacuole membrane</location>
        <topology evidence="1 10">Multi-pass membrane protein</topology>
    </subcellularLocation>
</comment>
<keyword evidence="7 10" id="KW-1133">Transmembrane helix</keyword>
<gene>
    <name evidence="11" type="ORF">PNEG_02381</name>
</gene>
<evidence type="ECO:0000256" key="2">
    <source>
        <dbReference type="ARBA" id="ARBA00006978"/>
    </source>
</evidence>
<dbReference type="PANTHER" id="PTHR23519">
    <property type="entry name" value="AUTOPHAGY-RELATED PROTEIN 22"/>
    <property type="match status" value="1"/>
</dbReference>
<feature type="transmembrane region" description="Helical" evidence="10">
    <location>
        <begin position="253"/>
        <end position="274"/>
    </location>
</feature>
<dbReference type="STRING" id="1069680.M7PG51"/>
<comment type="caution">
    <text evidence="11">The sequence shown here is derived from an EMBL/GenBank/DDBJ whole genome shotgun (WGS) entry which is preliminary data.</text>
</comment>
<dbReference type="GO" id="GO:0006914">
    <property type="term" value="P:autophagy"/>
    <property type="evidence" value="ECO:0007669"/>
    <property type="project" value="UniProtKB-KW"/>
</dbReference>
<dbReference type="OrthoDB" id="192733at2759"/>
<evidence type="ECO:0000256" key="9">
    <source>
        <dbReference type="ARBA" id="ARBA00023136"/>
    </source>
</evidence>
<dbReference type="Proteomes" id="UP000011958">
    <property type="component" value="Unassembled WGS sequence"/>
</dbReference>
<dbReference type="EMBL" id="AFWA02000013">
    <property type="protein sequence ID" value="EMR09439.1"/>
    <property type="molecule type" value="Genomic_DNA"/>
</dbReference>
<dbReference type="GO" id="GO:0032974">
    <property type="term" value="P:amino acid transmembrane export from vacuole"/>
    <property type="evidence" value="ECO:0007669"/>
    <property type="project" value="InterPro"/>
</dbReference>
<dbReference type="PANTHER" id="PTHR23519:SF1">
    <property type="entry name" value="AUTOPHAGY-RELATED PROTEIN 22"/>
    <property type="match status" value="1"/>
</dbReference>
<comment type="function">
    <text evidence="10">Vacuolar effluxer which mediate the efflux of amino acids resulting from autophagic degradation. The release of autophagic amino acids allows the maintenance of protein synthesis and viability during nitrogen starvation.</text>
</comment>
<dbReference type="RefSeq" id="XP_007874387.1">
    <property type="nucleotide sequence ID" value="XM_007876196.1"/>
</dbReference>
<dbReference type="InterPro" id="IPR036259">
    <property type="entry name" value="MFS_trans_sf"/>
</dbReference>
<dbReference type="OMA" id="QQQWEMY"/>
<proteinExistence type="inferred from homology"/>
<dbReference type="InterPro" id="IPR024671">
    <property type="entry name" value="Atg22-like"/>
</dbReference>
<organism evidence="11 12">
    <name type="scientific">Pneumocystis murina (strain B123)</name>
    <name type="common">Mouse pneumocystis pneumonia agent</name>
    <name type="synonym">Pneumocystis carinii f. sp. muris</name>
    <dbReference type="NCBI Taxonomy" id="1069680"/>
    <lineage>
        <taxon>Eukaryota</taxon>
        <taxon>Fungi</taxon>
        <taxon>Dikarya</taxon>
        <taxon>Ascomycota</taxon>
        <taxon>Taphrinomycotina</taxon>
        <taxon>Pneumocystomycetes</taxon>
        <taxon>Pneumocystaceae</taxon>
        <taxon>Pneumocystis</taxon>
    </lineage>
</organism>
<evidence type="ECO:0000256" key="5">
    <source>
        <dbReference type="ARBA" id="ARBA00022692"/>
    </source>
</evidence>
<feature type="transmembrane region" description="Helical" evidence="10">
    <location>
        <begin position="478"/>
        <end position="501"/>
    </location>
</feature>
<keyword evidence="9 10" id="KW-0472">Membrane</keyword>
<evidence type="ECO:0000256" key="3">
    <source>
        <dbReference type="ARBA" id="ARBA00022448"/>
    </source>
</evidence>
<evidence type="ECO:0000256" key="7">
    <source>
        <dbReference type="ARBA" id="ARBA00022989"/>
    </source>
</evidence>
<keyword evidence="12" id="KW-1185">Reference proteome</keyword>
<feature type="transmembrane region" description="Helical" evidence="10">
    <location>
        <begin position="161"/>
        <end position="184"/>
    </location>
</feature>
<keyword evidence="8 10" id="KW-0072">Autophagy</keyword>
<dbReference type="InterPro" id="IPR044738">
    <property type="entry name" value="Atg22"/>
</dbReference>
<evidence type="ECO:0000256" key="6">
    <source>
        <dbReference type="ARBA" id="ARBA00022970"/>
    </source>
</evidence>
<dbReference type="VEuPathDB" id="FungiDB:PNEG_02381"/>
<feature type="transmembrane region" description="Helical" evidence="10">
    <location>
        <begin position="507"/>
        <end position="526"/>
    </location>
</feature>
<dbReference type="CDD" id="cd17483">
    <property type="entry name" value="MFS_Atg22_like"/>
    <property type="match status" value="1"/>
</dbReference>
<dbReference type="Gene3D" id="1.20.1250.20">
    <property type="entry name" value="MFS general substrate transporter like domains"/>
    <property type="match status" value="1"/>
</dbReference>
<keyword evidence="3 10" id="KW-0813">Transport</keyword>
<evidence type="ECO:0000256" key="8">
    <source>
        <dbReference type="ARBA" id="ARBA00023006"/>
    </source>
</evidence>
<evidence type="ECO:0000256" key="1">
    <source>
        <dbReference type="ARBA" id="ARBA00004128"/>
    </source>
</evidence>
<dbReference type="InterPro" id="IPR050495">
    <property type="entry name" value="ATG22/LtaA_families"/>
</dbReference>
<evidence type="ECO:0000256" key="4">
    <source>
        <dbReference type="ARBA" id="ARBA00022554"/>
    </source>
</evidence>
<dbReference type="GeneID" id="19896074"/>
<keyword evidence="4 10" id="KW-0926">Vacuole</keyword>
<feature type="transmembrane region" description="Helical" evidence="10">
    <location>
        <begin position="105"/>
        <end position="124"/>
    </location>
</feature>
<feature type="transmembrane region" description="Helical" evidence="10">
    <location>
        <begin position="136"/>
        <end position="155"/>
    </location>
</feature>
<feature type="transmembrane region" description="Helical" evidence="10">
    <location>
        <begin position="344"/>
        <end position="369"/>
    </location>
</feature>
<feature type="transmembrane region" description="Helical" evidence="10">
    <location>
        <begin position="412"/>
        <end position="432"/>
    </location>
</feature>
<protein>
    <recommendedName>
        <fullName evidence="10">Autophagy-related protein</fullName>
    </recommendedName>
</protein>
<feature type="transmembrane region" description="Helical" evidence="10">
    <location>
        <begin position="375"/>
        <end position="400"/>
    </location>
</feature>
<dbReference type="SUPFAM" id="SSF103473">
    <property type="entry name" value="MFS general substrate transporter"/>
    <property type="match status" value="1"/>
</dbReference>
<name>M7PG51_PNEMU</name>
<comment type="similarity">
    <text evidence="2 10">Belongs to the ATG22 family.</text>
</comment>
<dbReference type="AlphaFoldDB" id="M7PG51"/>
<reference evidence="12" key="1">
    <citation type="journal article" date="2016" name="Nat. Commun.">
        <title>Genome analysis of three Pneumocystis species reveals adaptation mechanisms to life exclusively in mammalian hosts.</title>
        <authorList>
            <person name="Ma L."/>
            <person name="Chen Z."/>
            <person name="Huang D.W."/>
            <person name="Kutty G."/>
            <person name="Ishihara M."/>
            <person name="Wang H."/>
            <person name="Abouelleil A."/>
            <person name="Bishop L."/>
            <person name="Davey E."/>
            <person name="Deng R."/>
            <person name="Deng X."/>
            <person name="Fan L."/>
            <person name="Fantoni G."/>
            <person name="Fitzgerald M."/>
            <person name="Gogineni E."/>
            <person name="Goldberg J.M."/>
            <person name="Handley G."/>
            <person name="Hu X."/>
            <person name="Huber C."/>
            <person name="Jiao X."/>
            <person name="Jones K."/>
            <person name="Levin J.Z."/>
            <person name="Liu Y."/>
            <person name="Macdonald P."/>
            <person name="Melnikov A."/>
            <person name="Raley C."/>
            <person name="Sassi M."/>
            <person name="Sherman B.T."/>
            <person name="Song X."/>
            <person name="Sykes S."/>
            <person name="Tran B."/>
            <person name="Walsh L."/>
            <person name="Xia Y."/>
            <person name="Yang J."/>
            <person name="Young S."/>
            <person name="Zeng Q."/>
            <person name="Zheng X."/>
            <person name="Stephens R."/>
            <person name="Nusbaum C."/>
            <person name="Birren B.W."/>
            <person name="Azadi P."/>
            <person name="Lempicki R.A."/>
            <person name="Cuomo C.A."/>
            <person name="Kovacs J.A."/>
        </authorList>
    </citation>
    <scope>NUCLEOTIDE SEQUENCE [LARGE SCALE GENOMIC DNA]</scope>
    <source>
        <strain evidence="12">B123</strain>
    </source>
</reference>
<dbReference type="Pfam" id="PF11700">
    <property type="entry name" value="ATG22"/>
    <property type="match status" value="1"/>
</dbReference>
<dbReference type="eggNOG" id="ENOG502QR9I">
    <property type="taxonomic scope" value="Eukaryota"/>
</dbReference>
<dbReference type="GO" id="GO:0005774">
    <property type="term" value="C:vacuolar membrane"/>
    <property type="evidence" value="ECO:0007669"/>
    <property type="project" value="UniProtKB-SubCell"/>
</dbReference>
<accession>M7PG51</accession>
<feature type="transmembrane region" description="Helical" evidence="10">
    <location>
        <begin position="280"/>
        <end position="302"/>
    </location>
</feature>
<evidence type="ECO:0000256" key="10">
    <source>
        <dbReference type="RuleBase" id="RU363073"/>
    </source>
</evidence>
<evidence type="ECO:0000313" key="11">
    <source>
        <dbReference type="EMBL" id="EMR09439.1"/>
    </source>
</evidence>
<keyword evidence="5 10" id="KW-0812">Transmembrane</keyword>
<dbReference type="HOGENOM" id="CLU_017518_1_0_1"/>